<accession>A0ABN7VDL1</accession>
<evidence type="ECO:0000313" key="1">
    <source>
        <dbReference type="EMBL" id="CAG8758323.1"/>
    </source>
</evidence>
<evidence type="ECO:0000313" key="2">
    <source>
        <dbReference type="Proteomes" id="UP000789901"/>
    </source>
</evidence>
<reference evidence="1 2" key="1">
    <citation type="submission" date="2021-06" db="EMBL/GenBank/DDBJ databases">
        <authorList>
            <person name="Kallberg Y."/>
            <person name="Tangrot J."/>
            <person name="Rosling A."/>
        </authorList>
    </citation>
    <scope>NUCLEOTIDE SEQUENCE [LARGE SCALE GENOMIC DNA]</scope>
    <source>
        <strain evidence="1 2">120-4 pot B 10/14</strain>
    </source>
</reference>
<keyword evidence="2" id="KW-1185">Reference proteome</keyword>
<dbReference type="Proteomes" id="UP000789901">
    <property type="component" value="Unassembled WGS sequence"/>
</dbReference>
<comment type="caution">
    <text evidence="1">The sequence shown here is derived from an EMBL/GenBank/DDBJ whole genome shotgun (WGS) entry which is preliminary data.</text>
</comment>
<sequence length="652" mass="76075">MNPIYYDDEDNSTYIPIETGYYSGTSRLTVSGVISSCRGSDSGIVTDDVDDIVQIVCSPNMNYVATTYKYIYENSDAAYGDDLKESAYNDDDDKISKASLWAVIKTKKLEKISEIMGHKINESKAKLWAVSVDKYIVFKTNYLYYNFEVFNAKGEHKELFFSNPHNLVNQLAFIKRKLILFNNQTFQLTKWDISTLTFETNCMIDWCYKVRNVEVNQGGELLAVYAVYLQKEALKKSKLYVYSLKSGINMALCDYDEKRVVDNLYFIAYKAGERLLIRSRNPFNDELYIELVDPFTLKTPQIWDPFIIKSDIKSDNIIGIKNDNLDIYELLELSQTDWTTYLWKELGDYNRIFVLSDTEKYIKKMINDELNAGKIFIDPEISLEIDNNFTFEAQILNQSNGDWRPVEGESKRMINPNFQPPEHTRKLKIMQCQYYIITGEEQELEMKKALIYIWKDNPFYIPLNSKPYSNAFPNSKFLIIIKNQDLTFGDKKQFFFKELLEDYISDKFFIINYGSILMEHFLFLKEDEWVEKFCKACYDIVFSTNASKFLPGFLSQTTFVMPLTDPEMILDSNIVSVSSIKHLSYFGIYNHVNELRKLITKINAGDWNSIEKPFVPQILLTATQTPSEDYNISESISEIYHKLKDNIYEVKI</sequence>
<name>A0ABN7VDL1_GIGMA</name>
<protein>
    <submittedName>
        <fullName evidence="1">40778_t:CDS:1</fullName>
    </submittedName>
</protein>
<dbReference type="EMBL" id="CAJVQB010012847">
    <property type="protein sequence ID" value="CAG8758323.1"/>
    <property type="molecule type" value="Genomic_DNA"/>
</dbReference>
<organism evidence="1 2">
    <name type="scientific">Gigaspora margarita</name>
    <dbReference type="NCBI Taxonomy" id="4874"/>
    <lineage>
        <taxon>Eukaryota</taxon>
        <taxon>Fungi</taxon>
        <taxon>Fungi incertae sedis</taxon>
        <taxon>Mucoromycota</taxon>
        <taxon>Glomeromycotina</taxon>
        <taxon>Glomeromycetes</taxon>
        <taxon>Diversisporales</taxon>
        <taxon>Gigasporaceae</taxon>
        <taxon>Gigaspora</taxon>
    </lineage>
</organism>
<gene>
    <name evidence="1" type="ORF">GMARGA_LOCUS17172</name>
</gene>
<proteinExistence type="predicted"/>